<dbReference type="Pfam" id="PF00016">
    <property type="entry name" value="RuBisCO_large"/>
    <property type="match status" value="1"/>
</dbReference>
<keyword evidence="1 6" id="KW-0479">Metal-binding</keyword>
<evidence type="ECO:0000256" key="6">
    <source>
        <dbReference type="HAMAP-Rule" id="MF_01133"/>
    </source>
</evidence>
<dbReference type="GO" id="GO:0016984">
    <property type="term" value="F:ribulose-bisphosphate carboxylase activity"/>
    <property type="evidence" value="ECO:0007669"/>
    <property type="project" value="UniProtKB-UniRule"/>
</dbReference>
<dbReference type="Pfam" id="PF02788">
    <property type="entry name" value="RuBisCO_large_N"/>
    <property type="match status" value="1"/>
</dbReference>
<dbReference type="PANTHER" id="PTHR42704">
    <property type="entry name" value="RIBULOSE BISPHOSPHATE CARBOXYLASE"/>
    <property type="match status" value="1"/>
</dbReference>
<dbReference type="InterPro" id="IPR017712">
    <property type="entry name" value="RuBisCO_III"/>
</dbReference>
<keyword evidence="4 6" id="KW-0456">Lyase</keyword>
<evidence type="ECO:0000259" key="7">
    <source>
        <dbReference type="Pfam" id="PF00016"/>
    </source>
</evidence>
<feature type="binding site" evidence="6">
    <location>
        <begin position="367"/>
        <end position="369"/>
    </location>
    <ligand>
        <name>substrate</name>
    </ligand>
</feature>
<dbReference type="Gene3D" id="3.30.70.150">
    <property type="entry name" value="RuBisCO large subunit, N-terminal domain"/>
    <property type="match status" value="1"/>
</dbReference>
<dbReference type="OrthoDB" id="52787at2157"/>
<feature type="binding site" evidence="6">
    <location>
        <position position="314"/>
    </location>
    <ligand>
        <name>substrate</name>
    </ligand>
</feature>
<dbReference type="GO" id="GO:0000287">
    <property type="term" value="F:magnesium ion binding"/>
    <property type="evidence" value="ECO:0007669"/>
    <property type="project" value="UniProtKB-UniRule"/>
</dbReference>
<evidence type="ECO:0000256" key="5">
    <source>
        <dbReference type="ARBA" id="ARBA00023300"/>
    </source>
</evidence>
<feature type="active site" description="Proton acceptor" evidence="6">
    <location>
        <position position="163"/>
    </location>
</feature>
<dbReference type="HAMAP" id="MF_01133">
    <property type="entry name" value="RuBisCO_L_type3"/>
    <property type="match status" value="1"/>
</dbReference>
<gene>
    <name evidence="6" type="primary">rbcL</name>
    <name evidence="9" type="ORF">A3L08_00080</name>
</gene>
<name>A0A218P4Z0_9EURY</name>
<comment type="miscellaneous">
    <text evidence="6">Because the Archaea possessing a type III RuBisCO are all anaerobic, it is most likely that only the carboxylase activity of RuBisCO, and not the competitive oxygenase activity (by which RuBP reacts with O(2) to form one molecule of 3-phosphoglycerate and one molecule of 2-phosphoglycolate), is biologically relevant in these strains.</text>
</comment>
<dbReference type="NCBIfam" id="TIGR03326">
    <property type="entry name" value="rubisco_III"/>
    <property type="match status" value="1"/>
</dbReference>
<dbReference type="SUPFAM" id="SSF54966">
    <property type="entry name" value="RuBisCO, large subunit, small (N-terminal) domain"/>
    <property type="match status" value="1"/>
</dbReference>
<dbReference type="NCBIfam" id="NF003252">
    <property type="entry name" value="PRK04208.1"/>
    <property type="match status" value="1"/>
</dbReference>
<dbReference type="Gene3D" id="3.20.20.110">
    <property type="entry name" value="Ribulose bisphosphate carboxylase, large subunit, C-terminal domain"/>
    <property type="match status" value="1"/>
</dbReference>
<dbReference type="EMBL" id="CP015102">
    <property type="protein sequence ID" value="ASJ05841.1"/>
    <property type="molecule type" value="Genomic_DNA"/>
</dbReference>
<dbReference type="InterPro" id="IPR036376">
    <property type="entry name" value="RuBisCO_lsu_C_sf"/>
</dbReference>
<feature type="active site" description="Proton acceptor" evidence="6">
    <location>
        <position position="281"/>
    </location>
</feature>
<reference evidence="9 10" key="1">
    <citation type="submission" date="2016-04" db="EMBL/GenBank/DDBJ databases">
        <title>Complete genome sequence of Thermococcus pacificus type strain P4.</title>
        <authorList>
            <person name="Oger P.M."/>
        </authorList>
    </citation>
    <scope>NUCLEOTIDE SEQUENCE [LARGE SCALE GENOMIC DNA]</scope>
    <source>
        <strain evidence="9 10">P-4</strain>
    </source>
</reference>
<feature type="domain" description="Ribulose bisphosphate carboxylase large subunit C-terminal" evidence="7">
    <location>
        <begin position="142"/>
        <end position="438"/>
    </location>
</feature>
<evidence type="ECO:0000313" key="10">
    <source>
        <dbReference type="Proteomes" id="UP000197418"/>
    </source>
</evidence>
<dbReference type="Proteomes" id="UP000197418">
    <property type="component" value="Chromosome"/>
</dbReference>
<comment type="function">
    <text evidence="6">Catalyzes the addition of molecular CO(2) and H(2)O to ribulose 1,5-bisphosphate (RuBP), generating two molecules of 3-phosphoglycerate (3-PGA). Functions in an archaeal AMP degradation pathway, together with AMP phosphorylase and R15P isomerase.</text>
</comment>
<dbReference type="SFLD" id="SFLDG00301">
    <property type="entry name" value="RuBisCO-like_proteins"/>
    <property type="match status" value="1"/>
</dbReference>
<dbReference type="GO" id="GO:0015977">
    <property type="term" value="P:carbon fixation"/>
    <property type="evidence" value="ECO:0007669"/>
    <property type="project" value="UniProtKB-KW"/>
</dbReference>
<dbReference type="GeneID" id="33314620"/>
<dbReference type="SFLD" id="SFLDG01052">
    <property type="entry name" value="RuBisCO"/>
    <property type="match status" value="1"/>
</dbReference>
<feature type="binding site" description="via carbamate group" evidence="6">
    <location>
        <position position="189"/>
    </location>
    <ligand>
        <name>Mg(2+)</name>
        <dbReference type="ChEBI" id="CHEBI:18420"/>
    </ligand>
</feature>
<comment type="cofactor">
    <cofactor evidence="6">
        <name>Mg(2+)</name>
        <dbReference type="ChEBI" id="CHEBI:18420"/>
    </cofactor>
    <text evidence="6">Binds 1 Mg(2+) ion per subunit.</text>
</comment>
<dbReference type="AlphaFoldDB" id="A0A218P4Z0"/>
<evidence type="ECO:0000256" key="1">
    <source>
        <dbReference type="ARBA" id="ARBA00022723"/>
    </source>
</evidence>
<dbReference type="SUPFAM" id="SSF51649">
    <property type="entry name" value="RuBisCo, C-terminal domain"/>
    <property type="match status" value="1"/>
</dbReference>
<dbReference type="InterPro" id="IPR033966">
    <property type="entry name" value="RuBisCO"/>
</dbReference>
<comment type="similarity">
    <text evidence="6">Belongs to the RuBisCO large chain family. Type III subfamily.</text>
</comment>
<feature type="modified residue" description="N6-carboxylysine" evidence="6">
    <location>
        <position position="189"/>
    </location>
</feature>
<dbReference type="CDD" id="cd08213">
    <property type="entry name" value="RuBisCO_large_III"/>
    <property type="match status" value="1"/>
</dbReference>
<feature type="domain" description="Ribulose bisphosphate carboxylase large subunit ferrodoxin-like N-terminal" evidence="8">
    <location>
        <begin position="12"/>
        <end position="131"/>
    </location>
</feature>
<evidence type="ECO:0000256" key="2">
    <source>
        <dbReference type="ARBA" id="ARBA00022842"/>
    </source>
</evidence>
<feature type="binding site" evidence="6">
    <location>
        <position position="191"/>
    </location>
    <ligand>
        <name>Mg(2+)</name>
        <dbReference type="ChEBI" id="CHEBI:18420"/>
    </ligand>
</feature>
<proteinExistence type="inferred from homology"/>
<dbReference type="GO" id="GO:0006196">
    <property type="term" value="P:AMP catabolic process"/>
    <property type="evidence" value="ECO:0007669"/>
    <property type="project" value="UniProtKB-UniRule"/>
</dbReference>
<feature type="binding site" evidence="6">
    <location>
        <position position="192"/>
    </location>
    <ligand>
        <name>Mg(2+)</name>
        <dbReference type="ChEBI" id="CHEBI:18420"/>
    </ligand>
</feature>
<comment type="subunit">
    <text evidence="6">Homodimer or homodecamer. In contrast to form I RuBisCO, the form III RuBisCO is composed solely of large subunits.</text>
</comment>
<evidence type="ECO:0000313" key="9">
    <source>
        <dbReference type="EMBL" id="ASJ05841.1"/>
    </source>
</evidence>
<keyword evidence="3 6" id="KW-0560">Oxidoreductase</keyword>
<feature type="binding site" evidence="6">
    <location>
        <position position="165"/>
    </location>
    <ligand>
        <name>substrate</name>
    </ligand>
</feature>
<dbReference type="RefSeq" id="WP_088853104.1">
    <property type="nucleotide sequence ID" value="NZ_CP015102.1"/>
</dbReference>
<dbReference type="GO" id="GO:0016491">
    <property type="term" value="F:oxidoreductase activity"/>
    <property type="evidence" value="ECO:0007669"/>
    <property type="project" value="UniProtKB-KW"/>
</dbReference>
<evidence type="ECO:0000256" key="4">
    <source>
        <dbReference type="ARBA" id="ARBA00023239"/>
    </source>
</evidence>
<sequence>MVEKFDKIYDYYVDKGYEPNKKRDIIAVFRVTPAEGYTIEQAAGAVAAESSTGTWTTLYPWYEHERWADMSAKAYHFTDMGDGSWIVRIAYPEHIFEEGNMPGFLASVAGNVFGMKRVEWLRLEDIYLPERFLRNYPGPNFGIEGVRKKLEIYDRPLYGVVPKPKVGYSPEELYKLALDLYTGGADYLKDDENLTSPWYNRFEERVKVVTKAMEKAENETGEKKTWFANITSPILEMEQRLEILADYGVPHAMVDVVVLGWGVLDYIRELAEDYGIALHAHRAMHTAFARYKYHGISMFVLAKLYRVIGVDQLHIGTAGAGKMEGEKWEVIQYKRIITEDHYVPDENDVYHLEQKFYHIKPVFPTSSGGLHPGNIQPVIDALGKDIVLQLGGGTMGHPDGPAAGARAVRQAIDAIMQGIPLDEYAKTHKELARALEKWGHVTPV</sequence>
<dbReference type="InterPro" id="IPR036422">
    <property type="entry name" value="RuBisCO_lsu_N_sf"/>
</dbReference>
<feature type="site" description="Transition state stabilizer" evidence="6">
    <location>
        <position position="322"/>
    </location>
</feature>
<organism evidence="9 10">
    <name type="scientific">Thermococcus pacificus</name>
    <dbReference type="NCBI Taxonomy" id="71998"/>
    <lineage>
        <taxon>Archaea</taxon>
        <taxon>Methanobacteriati</taxon>
        <taxon>Methanobacteriota</taxon>
        <taxon>Thermococci</taxon>
        <taxon>Thermococcales</taxon>
        <taxon>Thermococcaceae</taxon>
        <taxon>Thermococcus</taxon>
    </lineage>
</organism>
<keyword evidence="5 6" id="KW-0120">Carbon dioxide fixation</keyword>
<dbReference type="PANTHER" id="PTHR42704:SF17">
    <property type="entry name" value="RIBULOSE BISPHOSPHATE CARBOXYLASE LARGE CHAIN"/>
    <property type="match status" value="1"/>
</dbReference>
<dbReference type="EC" id="4.1.1.39" evidence="6"/>
<feature type="binding site" evidence="6">
    <location>
        <position position="282"/>
    </location>
    <ligand>
        <name>substrate</name>
    </ligand>
</feature>
<dbReference type="InterPro" id="IPR017443">
    <property type="entry name" value="RuBisCO_lsu_fd_N"/>
</dbReference>
<protein>
    <recommendedName>
        <fullName evidence="6">Ribulose bisphosphate carboxylase</fullName>
        <shortName evidence="6">RuBisCO</shortName>
        <ecNumber evidence="6">4.1.1.39</ecNumber>
    </recommendedName>
</protein>
<accession>A0A218P4Z0</accession>
<evidence type="ECO:0000256" key="3">
    <source>
        <dbReference type="ARBA" id="ARBA00023002"/>
    </source>
</evidence>
<dbReference type="SFLD" id="SFLDS00014">
    <property type="entry name" value="RuBisCO"/>
    <property type="match status" value="2"/>
</dbReference>
<feature type="binding site" evidence="6">
    <location>
        <begin position="389"/>
        <end position="392"/>
    </location>
    <ligand>
        <name>substrate</name>
    </ligand>
</feature>
<dbReference type="KEGG" id="tpaf:A3L08_00080"/>
<evidence type="ECO:0000259" key="8">
    <source>
        <dbReference type="Pfam" id="PF02788"/>
    </source>
</evidence>
<keyword evidence="2 6" id="KW-0460">Magnesium</keyword>
<comment type="catalytic activity">
    <reaction evidence="6">
        <text>2 (2R)-3-phosphoglycerate + 2 H(+) = D-ribulose 1,5-bisphosphate + CO2 + H2O</text>
        <dbReference type="Rhea" id="RHEA:23124"/>
        <dbReference type="ChEBI" id="CHEBI:15377"/>
        <dbReference type="ChEBI" id="CHEBI:15378"/>
        <dbReference type="ChEBI" id="CHEBI:16526"/>
        <dbReference type="ChEBI" id="CHEBI:57870"/>
        <dbReference type="ChEBI" id="CHEBI:58272"/>
        <dbReference type="EC" id="4.1.1.39"/>
    </reaction>
</comment>
<dbReference type="InterPro" id="IPR000685">
    <property type="entry name" value="RuBisCO_lsu_C"/>
</dbReference>
<comment type="catalytic activity">
    <reaction evidence="6">
        <text>D-ribulose 1,5-bisphosphate + O2 = 2-phosphoglycolate + (2R)-3-phosphoglycerate + 2 H(+)</text>
        <dbReference type="Rhea" id="RHEA:36631"/>
        <dbReference type="ChEBI" id="CHEBI:15378"/>
        <dbReference type="ChEBI" id="CHEBI:15379"/>
        <dbReference type="ChEBI" id="CHEBI:57870"/>
        <dbReference type="ChEBI" id="CHEBI:58033"/>
        <dbReference type="ChEBI" id="CHEBI:58272"/>
    </reaction>
</comment>
<keyword evidence="10" id="KW-1185">Reference proteome</keyword>